<dbReference type="EMBL" id="JACHIA010000006">
    <property type="protein sequence ID" value="MBB6070799.1"/>
    <property type="molecule type" value="Genomic_DNA"/>
</dbReference>
<feature type="chain" id="PRO_5032303157" description="PKD domain-containing protein" evidence="1">
    <location>
        <begin position="26"/>
        <end position="437"/>
    </location>
</feature>
<keyword evidence="3" id="KW-1185">Reference proteome</keyword>
<proteinExistence type="predicted"/>
<name>A0A841GYL1_9BACT</name>
<dbReference type="Proteomes" id="UP000582837">
    <property type="component" value="Unassembled WGS sequence"/>
</dbReference>
<feature type="signal peptide" evidence="1">
    <location>
        <begin position="1"/>
        <end position="25"/>
    </location>
</feature>
<comment type="caution">
    <text evidence="2">The sequence shown here is derived from an EMBL/GenBank/DDBJ whole genome shotgun (WGS) entry which is preliminary data.</text>
</comment>
<dbReference type="PROSITE" id="PS51257">
    <property type="entry name" value="PROKAR_LIPOPROTEIN"/>
    <property type="match status" value="1"/>
</dbReference>
<sequence length="437" mass="46333">MKKQAVALFALLLAACSDVTQPSPATEPDAARPEAVSDADAAAILEVATADPLFLELRNAGVLSAGRTANSATVLYTDGVRSVRRQFRRTGTTWAPSGAAISQLVAAGDLPSNATGYSGLIGVVYRLDSDNTTQIQWDYVHAPITAESGTWVSGSDFDNNQRLVKGVFVTGTETVHDTIYTVDQLEKITFTHRPSGGGSDYPGLCWSSPCTTIQSVGGVSYMSRQVLFHFHLKVVAPVVISAISGPDSVKLTGTYTWSAVGAGGDVESPAVAYEWQTSTDNVNWTAAGTTASKSITYSAGNHSSFYLRVRASRSGRTSPWSVKYVGVRSPLYPVLEVAPDGETVITTENPYTYTAGATGGTGTYTYQWYVIWDGSPYHPSGTDALGTGATQTLSVVPGDGSFTLRVHVTSNGQTFIGYKYVTNLLTCGEDYCPVEGD</sequence>
<evidence type="ECO:0008006" key="4">
    <source>
        <dbReference type="Google" id="ProtNLM"/>
    </source>
</evidence>
<reference evidence="2 3" key="1">
    <citation type="submission" date="2020-08" db="EMBL/GenBank/DDBJ databases">
        <title>Genomic Encyclopedia of Type Strains, Phase IV (KMG-IV): sequencing the most valuable type-strain genomes for metagenomic binning, comparative biology and taxonomic classification.</title>
        <authorList>
            <person name="Goeker M."/>
        </authorList>
    </citation>
    <scope>NUCLEOTIDE SEQUENCE [LARGE SCALE GENOMIC DNA]</scope>
    <source>
        <strain evidence="2 3">DSM 29007</strain>
    </source>
</reference>
<evidence type="ECO:0000313" key="3">
    <source>
        <dbReference type="Proteomes" id="UP000582837"/>
    </source>
</evidence>
<accession>A0A841GYL1</accession>
<dbReference type="AlphaFoldDB" id="A0A841GYL1"/>
<gene>
    <name evidence="2" type="ORF">HNQ61_002421</name>
</gene>
<organism evidence="2 3">
    <name type="scientific">Longimicrobium terrae</name>
    <dbReference type="NCBI Taxonomy" id="1639882"/>
    <lineage>
        <taxon>Bacteria</taxon>
        <taxon>Pseudomonadati</taxon>
        <taxon>Gemmatimonadota</taxon>
        <taxon>Longimicrobiia</taxon>
        <taxon>Longimicrobiales</taxon>
        <taxon>Longimicrobiaceae</taxon>
        <taxon>Longimicrobium</taxon>
    </lineage>
</organism>
<protein>
    <recommendedName>
        <fullName evidence="4">PKD domain-containing protein</fullName>
    </recommendedName>
</protein>
<keyword evidence="1" id="KW-0732">Signal</keyword>
<evidence type="ECO:0000256" key="1">
    <source>
        <dbReference type="SAM" id="SignalP"/>
    </source>
</evidence>
<evidence type="ECO:0000313" key="2">
    <source>
        <dbReference type="EMBL" id="MBB6070799.1"/>
    </source>
</evidence>
<dbReference type="RefSeq" id="WP_170033115.1">
    <property type="nucleotide sequence ID" value="NZ_JABDTL010000001.1"/>
</dbReference>